<dbReference type="EMBL" id="JACIDU010000003">
    <property type="protein sequence ID" value="MBB4102275.1"/>
    <property type="molecule type" value="Genomic_DNA"/>
</dbReference>
<accession>A0A7W6K1A9</accession>
<evidence type="ECO:0000256" key="1">
    <source>
        <dbReference type="ARBA" id="ARBA00023002"/>
    </source>
</evidence>
<dbReference type="InterPro" id="IPR036188">
    <property type="entry name" value="FAD/NAD-bd_sf"/>
</dbReference>
<dbReference type="GO" id="GO:0016491">
    <property type="term" value="F:oxidoreductase activity"/>
    <property type="evidence" value="ECO:0007669"/>
    <property type="project" value="UniProtKB-KW"/>
</dbReference>
<evidence type="ECO:0000313" key="4">
    <source>
        <dbReference type="Proteomes" id="UP000584824"/>
    </source>
</evidence>
<reference evidence="3 4" key="1">
    <citation type="submission" date="2020-08" db="EMBL/GenBank/DDBJ databases">
        <title>Genomic Encyclopedia of Type Strains, Phase IV (KMG-IV): sequencing the most valuable type-strain genomes for metagenomic binning, comparative biology and taxonomic classification.</title>
        <authorList>
            <person name="Goeker M."/>
        </authorList>
    </citation>
    <scope>NUCLEOTIDE SEQUENCE [LARGE SCALE GENOMIC DNA]</scope>
    <source>
        <strain evidence="3 4">DSM 26385</strain>
    </source>
</reference>
<feature type="domain" description="FAD dependent oxidoreductase" evidence="2">
    <location>
        <begin position="5"/>
        <end position="395"/>
    </location>
</feature>
<dbReference type="PANTHER" id="PTHR13847:SF289">
    <property type="entry name" value="GLYCINE OXIDASE"/>
    <property type="match status" value="1"/>
</dbReference>
<evidence type="ECO:0000259" key="2">
    <source>
        <dbReference type="Pfam" id="PF01266"/>
    </source>
</evidence>
<dbReference type="Gene3D" id="3.30.9.10">
    <property type="entry name" value="D-Amino Acid Oxidase, subunit A, domain 2"/>
    <property type="match status" value="1"/>
</dbReference>
<dbReference type="Proteomes" id="UP000584824">
    <property type="component" value="Unassembled WGS sequence"/>
</dbReference>
<keyword evidence="1 3" id="KW-0560">Oxidoreductase</keyword>
<proteinExistence type="predicted"/>
<evidence type="ECO:0000313" key="3">
    <source>
        <dbReference type="EMBL" id="MBB4102275.1"/>
    </source>
</evidence>
<dbReference type="SUPFAM" id="SSF51905">
    <property type="entry name" value="FAD/NAD(P)-binding domain"/>
    <property type="match status" value="1"/>
</dbReference>
<sequence>MTSHILVLGAGIVGVSIALHLQERGETVTLIDRSEPGEGASFGNAGLIERCSVIPYAIPRDWRSLLAHASNRNAAVHYAPSFLPRIAPWLWAYWQSSRSERLTKIAGELLPLLEACLTEHERLVEAAGLNHLLKRDGWVEVIRSIAGMEDATRRVSTLGTDYGLSADLLDRPALHRLEPALMAAAIGAIHWRDPFTVSDPGALTKGYAALFERRGGTILREAVKSVAPSGKRWRVTTAQSSHNAERIVIALGARSNDLLAPLGLRVPLVAKRGHHLHYRSDTGATLNHAILDEQIGYVLAPMTDGIRLTTGVELAPPDAPANRVQINRCEARARELFPLGEPVESEPWLGLRPAMPDMKPVIGDAPGHPGLWLAFGHAHHGLTLGPATGRLLAEMMTGGKPFADPRPFDIRRFL</sequence>
<dbReference type="PANTHER" id="PTHR13847">
    <property type="entry name" value="SARCOSINE DEHYDROGENASE-RELATED"/>
    <property type="match status" value="1"/>
</dbReference>
<keyword evidence="4" id="KW-1185">Reference proteome</keyword>
<protein>
    <submittedName>
        <fullName evidence="3">D-amino-acid dehydrogenase</fullName>
        <ecNumber evidence="3">1.4.99.-</ecNumber>
    </submittedName>
</protein>
<dbReference type="GO" id="GO:0005737">
    <property type="term" value="C:cytoplasm"/>
    <property type="evidence" value="ECO:0007669"/>
    <property type="project" value="TreeGrafter"/>
</dbReference>
<gene>
    <name evidence="3" type="ORF">GGQ66_000810</name>
</gene>
<comment type="caution">
    <text evidence="3">The sequence shown here is derived from an EMBL/GenBank/DDBJ whole genome shotgun (WGS) entry which is preliminary data.</text>
</comment>
<organism evidence="3 4">
    <name type="scientific">Allorhizobium borbori</name>
    <dbReference type="NCBI Taxonomy" id="485907"/>
    <lineage>
        <taxon>Bacteria</taxon>
        <taxon>Pseudomonadati</taxon>
        <taxon>Pseudomonadota</taxon>
        <taxon>Alphaproteobacteria</taxon>
        <taxon>Hyphomicrobiales</taxon>
        <taxon>Rhizobiaceae</taxon>
        <taxon>Rhizobium/Agrobacterium group</taxon>
        <taxon>Allorhizobium</taxon>
    </lineage>
</organism>
<dbReference type="RefSeq" id="WP_183789684.1">
    <property type="nucleotide sequence ID" value="NZ_JACIDU010000003.1"/>
</dbReference>
<dbReference type="Pfam" id="PF01266">
    <property type="entry name" value="DAO"/>
    <property type="match status" value="1"/>
</dbReference>
<dbReference type="AlphaFoldDB" id="A0A7W6K1A9"/>
<dbReference type="SUPFAM" id="SSF54373">
    <property type="entry name" value="FAD-linked reductases, C-terminal domain"/>
    <property type="match status" value="1"/>
</dbReference>
<dbReference type="EC" id="1.4.99.-" evidence="3"/>
<dbReference type="Gene3D" id="3.50.50.60">
    <property type="entry name" value="FAD/NAD(P)-binding domain"/>
    <property type="match status" value="2"/>
</dbReference>
<name>A0A7W6K1A9_9HYPH</name>
<dbReference type="InterPro" id="IPR006076">
    <property type="entry name" value="FAD-dep_OxRdtase"/>
</dbReference>